<dbReference type="GO" id="GO:0005886">
    <property type="term" value="C:plasma membrane"/>
    <property type="evidence" value="ECO:0007669"/>
    <property type="project" value="TreeGrafter"/>
</dbReference>
<evidence type="ECO:0000259" key="7">
    <source>
        <dbReference type="Pfam" id="PF04138"/>
    </source>
</evidence>
<evidence type="ECO:0000256" key="5">
    <source>
        <dbReference type="ARBA" id="ARBA00023136"/>
    </source>
</evidence>
<reference evidence="9" key="3">
    <citation type="submission" date="2021-03" db="EMBL/GenBank/DDBJ databases">
        <title>Genomic Encyclopedia of Type Strains, Phase IV (KMG-IV): sequencing the most valuable type-strain genomes for metagenomic binning, comparative biology and taxonomic classification.</title>
        <authorList>
            <person name="Goeker M."/>
        </authorList>
    </citation>
    <scope>NUCLEOTIDE SEQUENCE</scope>
    <source>
        <strain evidence="9">DSM 22443</strain>
    </source>
</reference>
<dbReference type="RefSeq" id="WP_188872301.1">
    <property type="nucleotide sequence ID" value="NZ_BMOO01000004.1"/>
</dbReference>
<comment type="caution">
    <text evidence="8">The sequence shown here is derived from an EMBL/GenBank/DDBJ whole genome shotgun (WGS) entry which is preliminary data.</text>
</comment>
<dbReference type="EMBL" id="JAGGKO010000003">
    <property type="protein sequence ID" value="MBP1955095.1"/>
    <property type="molecule type" value="Genomic_DNA"/>
</dbReference>
<evidence type="ECO:0000256" key="1">
    <source>
        <dbReference type="ARBA" id="ARBA00004141"/>
    </source>
</evidence>
<evidence type="ECO:0000256" key="2">
    <source>
        <dbReference type="ARBA" id="ARBA00009399"/>
    </source>
</evidence>
<evidence type="ECO:0000256" key="4">
    <source>
        <dbReference type="ARBA" id="ARBA00022989"/>
    </source>
</evidence>
<sequence>MTDSTLARVEAALETAARRAGVGRFCRPERAVRVFEFGAVGFSGAILNVVLLLATLGDAPYVVSAFVAFFGAATWTFALNSRYTFEATDKLRRRFVRYLGVCTLGYLVYTAVLTAGLRWLAAPYWLASLSAVTGGGLCNYVGSEWYALTS</sequence>
<dbReference type="Proteomes" id="UP000614609">
    <property type="component" value="Unassembled WGS sequence"/>
</dbReference>
<dbReference type="OrthoDB" id="264601at2157"/>
<evidence type="ECO:0000256" key="6">
    <source>
        <dbReference type="SAM" id="Phobius"/>
    </source>
</evidence>
<proteinExistence type="inferred from homology"/>
<keyword evidence="10" id="KW-1185">Reference proteome</keyword>
<gene>
    <name evidence="8" type="ORF">GCM10009017_19000</name>
    <name evidence="9" type="ORF">J2752_002007</name>
</gene>
<reference evidence="8" key="2">
    <citation type="submission" date="2020-09" db="EMBL/GenBank/DDBJ databases">
        <authorList>
            <person name="Sun Q."/>
            <person name="Ohkuma M."/>
        </authorList>
    </citation>
    <scope>NUCLEOTIDE SEQUENCE</scope>
    <source>
        <strain evidence="8">JCM 16108</strain>
    </source>
</reference>
<keyword evidence="3 6" id="KW-0812">Transmembrane</keyword>
<dbReference type="Proteomes" id="UP000765891">
    <property type="component" value="Unassembled WGS sequence"/>
</dbReference>
<dbReference type="GO" id="GO:0000271">
    <property type="term" value="P:polysaccharide biosynthetic process"/>
    <property type="evidence" value="ECO:0007669"/>
    <property type="project" value="InterPro"/>
</dbReference>
<evidence type="ECO:0000313" key="8">
    <source>
        <dbReference type="EMBL" id="GGM68973.1"/>
    </source>
</evidence>
<evidence type="ECO:0000313" key="10">
    <source>
        <dbReference type="Proteomes" id="UP000614609"/>
    </source>
</evidence>
<dbReference type="InterPro" id="IPR051401">
    <property type="entry name" value="GtrA_CellWall_Glycosyl"/>
</dbReference>
<dbReference type="PANTHER" id="PTHR38459:SF1">
    <property type="entry name" value="PROPHAGE BACTOPRENOL-LINKED GLUCOSE TRANSLOCASE HOMOLOG"/>
    <property type="match status" value="1"/>
</dbReference>
<feature type="transmembrane region" description="Helical" evidence="6">
    <location>
        <begin position="123"/>
        <end position="142"/>
    </location>
</feature>
<feature type="domain" description="GtrA/DPMS transmembrane" evidence="7">
    <location>
        <begin position="37"/>
        <end position="146"/>
    </location>
</feature>
<reference evidence="8" key="1">
    <citation type="journal article" date="2014" name="Int. J. Syst. Evol. Microbiol.">
        <title>Complete genome sequence of Corynebacterium casei LMG S-19264T (=DSM 44701T), isolated from a smear-ripened cheese.</title>
        <authorList>
            <consortium name="US DOE Joint Genome Institute (JGI-PGF)"/>
            <person name="Walter F."/>
            <person name="Albersmeier A."/>
            <person name="Kalinowski J."/>
            <person name="Ruckert C."/>
        </authorList>
    </citation>
    <scope>NUCLEOTIDE SEQUENCE</scope>
    <source>
        <strain evidence="8">JCM 16108</strain>
    </source>
</reference>
<dbReference type="AlphaFoldDB" id="A0A830G0C3"/>
<keyword evidence="5 6" id="KW-0472">Membrane</keyword>
<keyword evidence="4 6" id="KW-1133">Transmembrane helix</keyword>
<dbReference type="PANTHER" id="PTHR38459">
    <property type="entry name" value="PROPHAGE BACTOPRENOL-LINKED GLUCOSE TRANSLOCASE HOMOLOG"/>
    <property type="match status" value="1"/>
</dbReference>
<comment type="subcellular location">
    <subcellularLocation>
        <location evidence="1">Membrane</location>
        <topology evidence="1">Multi-pass membrane protein</topology>
    </subcellularLocation>
</comment>
<dbReference type="InterPro" id="IPR007267">
    <property type="entry name" value="GtrA_DPMS_TM"/>
</dbReference>
<protein>
    <submittedName>
        <fullName evidence="9">Putative flippase GtrA</fullName>
    </submittedName>
</protein>
<organism evidence="8 10">
    <name type="scientific">Halarchaeum rubridurum</name>
    <dbReference type="NCBI Taxonomy" id="489911"/>
    <lineage>
        <taxon>Archaea</taxon>
        <taxon>Methanobacteriati</taxon>
        <taxon>Methanobacteriota</taxon>
        <taxon>Stenosarchaea group</taxon>
        <taxon>Halobacteria</taxon>
        <taxon>Halobacteriales</taxon>
        <taxon>Halobacteriaceae</taxon>
    </lineage>
</organism>
<evidence type="ECO:0000313" key="9">
    <source>
        <dbReference type="EMBL" id="MBP1955095.1"/>
    </source>
</evidence>
<dbReference type="EMBL" id="BMOO01000004">
    <property type="protein sequence ID" value="GGM68973.1"/>
    <property type="molecule type" value="Genomic_DNA"/>
</dbReference>
<dbReference type="Pfam" id="PF04138">
    <property type="entry name" value="GtrA_DPMS_TM"/>
    <property type="match status" value="1"/>
</dbReference>
<feature type="transmembrane region" description="Helical" evidence="6">
    <location>
        <begin position="95"/>
        <end position="117"/>
    </location>
</feature>
<comment type="similarity">
    <text evidence="2">Belongs to the GtrA family.</text>
</comment>
<feature type="transmembrane region" description="Helical" evidence="6">
    <location>
        <begin position="34"/>
        <end position="55"/>
    </location>
</feature>
<accession>A0A830G0C3</accession>
<name>A0A830G0C3_9EURY</name>
<evidence type="ECO:0000256" key="3">
    <source>
        <dbReference type="ARBA" id="ARBA00022692"/>
    </source>
</evidence>
<feature type="transmembrane region" description="Helical" evidence="6">
    <location>
        <begin position="61"/>
        <end position="83"/>
    </location>
</feature>